<dbReference type="InterPro" id="IPR018467">
    <property type="entry name" value="CCT_CS"/>
</dbReference>
<proteinExistence type="inferred from homology"/>
<dbReference type="AlphaFoldDB" id="A0A8J4RRN8"/>
<evidence type="ECO:0000313" key="6">
    <source>
        <dbReference type="Proteomes" id="UP000737018"/>
    </source>
</evidence>
<dbReference type="GO" id="GO:2000022">
    <property type="term" value="P:regulation of jasmonic acid mediated signaling pathway"/>
    <property type="evidence" value="ECO:0007669"/>
    <property type="project" value="UniProtKB-UniRule"/>
</dbReference>
<protein>
    <recommendedName>
        <fullName evidence="2">Protein TIFY</fullName>
    </recommendedName>
    <alternativeName>
        <fullName evidence="2">Jasmonate ZIM domain-containing protein</fullName>
    </alternativeName>
</protein>
<evidence type="ECO:0000256" key="1">
    <source>
        <dbReference type="ARBA" id="ARBA00008614"/>
    </source>
</evidence>
<dbReference type="GO" id="GO:0009611">
    <property type="term" value="P:response to wounding"/>
    <property type="evidence" value="ECO:0007669"/>
    <property type="project" value="UniProtKB-UniRule"/>
</dbReference>
<comment type="function">
    <text evidence="2">Repressor of jasmonate responses.</text>
</comment>
<accession>A0A8J4RRN8</accession>
<dbReference type="Pfam" id="PF09425">
    <property type="entry name" value="Jas_motif"/>
    <property type="match status" value="1"/>
</dbReference>
<dbReference type="OrthoDB" id="1939212at2759"/>
<comment type="domain">
    <text evidence="2">The jas domain is required for interaction with COI1.</text>
</comment>
<evidence type="ECO:0000256" key="3">
    <source>
        <dbReference type="SAM" id="MobiDB-lite"/>
    </source>
</evidence>
<dbReference type="InterPro" id="IPR040390">
    <property type="entry name" value="TIFY/JAZ"/>
</dbReference>
<name>A0A8J4RRN8_9ROSI</name>
<dbReference type="PROSITE" id="PS51320">
    <property type="entry name" value="TIFY"/>
    <property type="match status" value="1"/>
</dbReference>
<dbReference type="PANTHER" id="PTHR33077:SF90">
    <property type="entry name" value="PROTEIN TIFY 7"/>
    <property type="match status" value="1"/>
</dbReference>
<sequence>MERDFMGLSSKEPLAVVKEEINNDGCQDSGAQWQFLNKVSAISHLMSFKVSQEDKNQKISPDSHRSSGFMSISTTDAFDASQKRSMAEIQMFSVGNPFFKNHFATTGQNLAGVNVKQQLPGGIPATAPHLVVPTAANITGITEPWNGVKASGSPAQLTIFYGGTVHVYDDITPEKAQAIMLLAGNGSIASNTAHPKAQVQAPSSKLAAADGVTVNQPINTHPCSGLSSPLSVSSHTGAQSGSGSTGNDELMATKTTGAPTTPVSKAVPLQMPKMVVSFPSVAPVPQARKASLARFLEKRKERVMNLGPYNLNKKSPECTAQESNGANFCASPAGAGPLLECKEGIQGV</sequence>
<dbReference type="GO" id="GO:0031347">
    <property type="term" value="P:regulation of defense response"/>
    <property type="evidence" value="ECO:0007669"/>
    <property type="project" value="UniProtKB-UniRule"/>
</dbReference>
<dbReference type="SMART" id="SM00979">
    <property type="entry name" value="TIFY"/>
    <property type="match status" value="1"/>
</dbReference>
<comment type="similarity">
    <text evidence="1 2">Belongs to the TIFY/JAZ family.</text>
</comment>
<dbReference type="PANTHER" id="PTHR33077">
    <property type="entry name" value="PROTEIN TIFY 4A-RELATED-RELATED"/>
    <property type="match status" value="1"/>
</dbReference>
<dbReference type="Pfam" id="PF06200">
    <property type="entry name" value="tify"/>
    <property type="match status" value="1"/>
</dbReference>
<reference evidence="5" key="1">
    <citation type="submission" date="2020-03" db="EMBL/GenBank/DDBJ databases">
        <title>Castanea mollissima Vanexum genome sequencing.</title>
        <authorList>
            <person name="Staton M."/>
        </authorList>
    </citation>
    <scope>NUCLEOTIDE SEQUENCE</scope>
    <source>
        <tissue evidence="5">Leaf</tissue>
    </source>
</reference>
<feature type="region of interest" description="Disordered" evidence="3">
    <location>
        <begin position="219"/>
        <end position="264"/>
    </location>
</feature>
<dbReference type="GO" id="GO:0005634">
    <property type="term" value="C:nucleus"/>
    <property type="evidence" value="ECO:0007669"/>
    <property type="project" value="UniProtKB-SubCell"/>
</dbReference>
<evidence type="ECO:0000259" key="4">
    <source>
        <dbReference type="PROSITE" id="PS51320"/>
    </source>
</evidence>
<dbReference type="Proteomes" id="UP000737018">
    <property type="component" value="Unassembled WGS sequence"/>
</dbReference>
<dbReference type="EMBL" id="JRKL02000360">
    <property type="protein sequence ID" value="KAF3972125.1"/>
    <property type="molecule type" value="Genomic_DNA"/>
</dbReference>
<feature type="domain" description="Tify" evidence="4">
    <location>
        <begin position="150"/>
        <end position="185"/>
    </location>
</feature>
<keyword evidence="2" id="KW-0539">Nucleus</keyword>
<comment type="caution">
    <text evidence="5">The sequence shown here is derived from an EMBL/GenBank/DDBJ whole genome shotgun (WGS) entry which is preliminary data.</text>
</comment>
<evidence type="ECO:0000313" key="5">
    <source>
        <dbReference type="EMBL" id="KAF3972125.1"/>
    </source>
</evidence>
<feature type="compositionally biased region" description="Polar residues" evidence="3">
    <location>
        <begin position="235"/>
        <end position="263"/>
    </location>
</feature>
<evidence type="ECO:0000256" key="2">
    <source>
        <dbReference type="RuleBase" id="RU369065"/>
    </source>
</evidence>
<keyword evidence="2" id="KW-1184">Jasmonic acid signaling pathway</keyword>
<gene>
    <name evidence="5" type="ORF">CMV_004334</name>
</gene>
<comment type="subcellular location">
    <subcellularLocation>
        <location evidence="2">Nucleus</location>
    </subcellularLocation>
</comment>
<dbReference type="InterPro" id="IPR010399">
    <property type="entry name" value="Tify_dom"/>
</dbReference>
<organism evidence="5 6">
    <name type="scientific">Castanea mollissima</name>
    <name type="common">Chinese chestnut</name>
    <dbReference type="NCBI Taxonomy" id="60419"/>
    <lineage>
        <taxon>Eukaryota</taxon>
        <taxon>Viridiplantae</taxon>
        <taxon>Streptophyta</taxon>
        <taxon>Embryophyta</taxon>
        <taxon>Tracheophyta</taxon>
        <taxon>Spermatophyta</taxon>
        <taxon>Magnoliopsida</taxon>
        <taxon>eudicotyledons</taxon>
        <taxon>Gunneridae</taxon>
        <taxon>Pentapetalae</taxon>
        <taxon>rosids</taxon>
        <taxon>fabids</taxon>
        <taxon>Fagales</taxon>
        <taxon>Fagaceae</taxon>
        <taxon>Castanea</taxon>
    </lineage>
</organism>
<keyword evidence="6" id="KW-1185">Reference proteome</keyword>
<feature type="compositionally biased region" description="Low complexity" evidence="3">
    <location>
        <begin position="224"/>
        <end position="234"/>
    </location>
</feature>